<protein>
    <recommendedName>
        <fullName evidence="3">Zinc ribbon domain-containing protein</fullName>
    </recommendedName>
</protein>
<gene>
    <name evidence="1" type="ORF">OG913_24230</name>
</gene>
<name>A0ABZ1SLF7_9ACTN</name>
<reference evidence="1" key="1">
    <citation type="submission" date="2022-10" db="EMBL/GenBank/DDBJ databases">
        <title>The complete genomes of actinobacterial strains from the NBC collection.</title>
        <authorList>
            <person name="Joergensen T.S."/>
            <person name="Alvarez Arevalo M."/>
            <person name="Sterndorff E.B."/>
            <person name="Faurdal D."/>
            <person name="Vuksanovic O."/>
            <person name="Mourched A.-S."/>
            <person name="Charusanti P."/>
            <person name="Shaw S."/>
            <person name="Blin K."/>
            <person name="Weber T."/>
        </authorList>
    </citation>
    <scope>NUCLEOTIDE SEQUENCE</scope>
    <source>
        <strain evidence="1">NBC_00254</strain>
    </source>
</reference>
<proteinExistence type="predicted"/>
<dbReference type="EMBL" id="CP108085">
    <property type="protein sequence ID" value="WUP72527.1"/>
    <property type="molecule type" value="Genomic_DNA"/>
</dbReference>
<dbReference type="RefSeq" id="WP_147942692.1">
    <property type="nucleotide sequence ID" value="NZ_CP108085.1"/>
</dbReference>
<keyword evidence="2" id="KW-1185">Reference proteome</keyword>
<evidence type="ECO:0008006" key="3">
    <source>
        <dbReference type="Google" id="ProtNLM"/>
    </source>
</evidence>
<organism evidence="1 2">
    <name type="scientific">Microbispora hainanensis</name>
    <dbReference type="NCBI Taxonomy" id="568844"/>
    <lineage>
        <taxon>Bacteria</taxon>
        <taxon>Bacillati</taxon>
        <taxon>Actinomycetota</taxon>
        <taxon>Actinomycetes</taxon>
        <taxon>Streptosporangiales</taxon>
        <taxon>Streptosporangiaceae</taxon>
        <taxon>Microbispora</taxon>
    </lineage>
</organism>
<accession>A0ABZ1SLF7</accession>
<evidence type="ECO:0000313" key="2">
    <source>
        <dbReference type="Proteomes" id="UP001432011"/>
    </source>
</evidence>
<dbReference type="Proteomes" id="UP001432011">
    <property type="component" value="Chromosome"/>
</dbReference>
<sequence>MTTDDERDALARELLRLSLPELVDVLRRVLPAHAEHGTTMPSTLVLAEVSRPPGGDSSSAQPFIEAVAWPDRDYYDGDFGPNAANLEQGSCPDCGLEATSTAKLAFCPLCGTLCRLT</sequence>
<evidence type="ECO:0000313" key="1">
    <source>
        <dbReference type="EMBL" id="WUP72527.1"/>
    </source>
</evidence>